<evidence type="ECO:0000256" key="1">
    <source>
        <dbReference type="SAM" id="SignalP"/>
    </source>
</evidence>
<organism evidence="2 3">
    <name type="scientific">Roseateles saccharophilus</name>
    <name type="common">Pseudomonas saccharophila</name>
    <dbReference type="NCBI Taxonomy" id="304"/>
    <lineage>
        <taxon>Bacteria</taxon>
        <taxon>Pseudomonadati</taxon>
        <taxon>Pseudomonadota</taxon>
        <taxon>Betaproteobacteria</taxon>
        <taxon>Burkholderiales</taxon>
        <taxon>Sphaerotilaceae</taxon>
        <taxon>Roseateles</taxon>
    </lineage>
</organism>
<feature type="chain" id="PRO_5020674266" description="Secreted protein" evidence="1">
    <location>
        <begin position="26"/>
        <end position="219"/>
    </location>
</feature>
<feature type="signal peptide" evidence="1">
    <location>
        <begin position="1"/>
        <end position="25"/>
    </location>
</feature>
<sequence length="219" mass="22097">MELKHTRGAALVAAIALAASCCARAAPVTFSFTGMVTQVAALDPVSPFPQAVDLGTAFSGNYTFDSAAPNGAADPSTSGAYAAALGGFSISLGGLTLVYDGLSIVIQTSPGFDFYGAIHSEDPSADKPSGALIDIALSDYAGTALAGTGLPMLPPLLSLFDLTNSFFLTDTIDGNQVELGGAIDSLQCTAGCPLSEPVAPLLLPMALGIAALARRLRAR</sequence>
<keyword evidence="1" id="KW-0732">Signal</keyword>
<proteinExistence type="predicted"/>
<dbReference type="RefSeq" id="WP_132569083.1">
    <property type="nucleotide sequence ID" value="NZ_CBCSGL010000004.1"/>
</dbReference>
<name>A0A4R3VG15_ROSSA</name>
<comment type="caution">
    <text evidence="2">The sequence shown here is derived from an EMBL/GenBank/DDBJ whole genome shotgun (WGS) entry which is preliminary data.</text>
</comment>
<protein>
    <recommendedName>
        <fullName evidence="4">Secreted protein</fullName>
    </recommendedName>
</protein>
<gene>
    <name evidence="2" type="ORF">EV671_1001122</name>
</gene>
<accession>A0A4R3VG15</accession>
<reference evidence="2 3" key="1">
    <citation type="submission" date="2019-03" db="EMBL/GenBank/DDBJ databases">
        <title>Genomic Encyclopedia of Type Strains, Phase IV (KMG-IV): sequencing the most valuable type-strain genomes for metagenomic binning, comparative biology and taxonomic classification.</title>
        <authorList>
            <person name="Goeker M."/>
        </authorList>
    </citation>
    <scope>NUCLEOTIDE SEQUENCE [LARGE SCALE GENOMIC DNA]</scope>
    <source>
        <strain evidence="2 3">DSM 654</strain>
    </source>
</reference>
<dbReference type="EMBL" id="SMBU01000001">
    <property type="protein sequence ID" value="TCV04367.1"/>
    <property type="molecule type" value="Genomic_DNA"/>
</dbReference>
<keyword evidence="3" id="KW-1185">Reference proteome</keyword>
<dbReference type="Proteomes" id="UP000295110">
    <property type="component" value="Unassembled WGS sequence"/>
</dbReference>
<evidence type="ECO:0008006" key="4">
    <source>
        <dbReference type="Google" id="ProtNLM"/>
    </source>
</evidence>
<dbReference type="AlphaFoldDB" id="A0A4R3VG15"/>
<evidence type="ECO:0000313" key="2">
    <source>
        <dbReference type="EMBL" id="TCV04367.1"/>
    </source>
</evidence>
<evidence type="ECO:0000313" key="3">
    <source>
        <dbReference type="Proteomes" id="UP000295110"/>
    </source>
</evidence>
<dbReference type="PROSITE" id="PS51257">
    <property type="entry name" value="PROKAR_LIPOPROTEIN"/>
    <property type="match status" value="1"/>
</dbReference>